<name>A0A508WTH2_9HYPH</name>
<protein>
    <submittedName>
        <fullName evidence="1">Uncharacterized protein</fullName>
    </submittedName>
</protein>
<gene>
    <name evidence="1" type="ORF">EMEDMD4_1310091</name>
</gene>
<dbReference type="EMBL" id="CABFNB010000037">
    <property type="protein sequence ID" value="VTZ60097.1"/>
    <property type="molecule type" value="Genomic_DNA"/>
</dbReference>
<reference evidence="1" key="1">
    <citation type="submission" date="2019-06" db="EMBL/GenBank/DDBJ databases">
        <authorList>
            <person name="Le Quere A."/>
            <person name="Colella S."/>
        </authorList>
    </citation>
    <scope>NUCLEOTIDE SEQUENCE</scope>
    <source>
        <strain evidence="1">EmedicaeMD41</strain>
    </source>
</reference>
<evidence type="ECO:0000313" key="1">
    <source>
        <dbReference type="EMBL" id="VTZ60097.1"/>
    </source>
</evidence>
<dbReference type="AlphaFoldDB" id="A0A508WTH2"/>
<proteinExistence type="predicted"/>
<dbReference type="Proteomes" id="UP000507954">
    <property type="component" value="Unassembled WGS sequence"/>
</dbReference>
<accession>A0A508WTH2</accession>
<sequence length="69" mass="7791">MDEAENAFRDMQPRGLLRVDAHPLLTRTFLLPRLTEFLDRLSSASTFRSVRAITWWISSGRASIASSAP</sequence>
<organism evidence="1">
    <name type="scientific">Sinorhizobium medicae</name>
    <dbReference type="NCBI Taxonomy" id="110321"/>
    <lineage>
        <taxon>Bacteria</taxon>
        <taxon>Pseudomonadati</taxon>
        <taxon>Pseudomonadota</taxon>
        <taxon>Alphaproteobacteria</taxon>
        <taxon>Hyphomicrobiales</taxon>
        <taxon>Rhizobiaceae</taxon>
        <taxon>Sinorhizobium/Ensifer group</taxon>
        <taxon>Sinorhizobium</taxon>
    </lineage>
</organism>